<keyword evidence="1" id="KW-0812">Transmembrane</keyword>
<dbReference type="Proteomes" id="UP000193804">
    <property type="component" value="Unassembled WGS sequence"/>
</dbReference>
<dbReference type="EMBL" id="FXAW01000007">
    <property type="protein sequence ID" value="SMG46206.1"/>
    <property type="molecule type" value="Genomic_DNA"/>
</dbReference>
<name>A0A1X7KXB2_9BACT</name>
<proteinExistence type="predicted"/>
<organism evidence="2 3">
    <name type="scientific">Marivirga sericea</name>
    <dbReference type="NCBI Taxonomy" id="1028"/>
    <lineage>
        <taxon>Bacteria</taxon>
        <taxon>Pseudomonadati</taxon>
        <taxon>Bacteroidota</taxon>
        <taxon>Cytophagia</taxon>
        <taxon>Cytophagales</taxon>
        <taxon>Marivirgaceae</taxon>
        <taxon>Marivirga</taxon>
    </lineage>
</organism>
<dbReference type="OrthoDB" id="9802763at2"/>
<dbReference type="STRING" id="1028.SAMN05661096_03245"/>
<keyword evidence="3" id="KW-1185">Reference proteome</keyword>
<evidence type="ECO:0000256" key="1">
    <source>
        <dbReference type="SAM" id="Phobius"/>
    </source>
</evidence>
<accession>A0A1X7KXB2</accession>
<evidence type="ECO:0000313" key="2">
    <source>
        <dbReference type="EMBL" id="SMG46206.1"/>
    </source>
</evidence>
<reference evidence="3" key="1">
    <citation type="submission" date="2017-04" db="EMBL/GenBank/DDBJ databases">
        <authorList>
            <person name="Varghese N."/>
            <person name="Submissions S."/>
        </authorList>
    </citation>
    <scope>NUCLEOTIDE SEQUENCE [LARGE SCALE GENOMIC DNA]</scope>
    <source>
        <strain evidence="3">DSM 4125</strain>
    </source>
</reference>
<keyword evidence="1" id="KW-0472">Membrane</keyword>
<dbReference type="InterPro" id="IPR004714">
    <property type="entry name" value="Cyt_oxidase_maturation_cbb3"/>
</dbReference>
<sequence length="68" mass="7638">MNILVILIIVSLIVASGFLVAFIWAVRSGQFDDASTPSYRMLWDDDITKKENKSSNQSTNHKQKSHGN</sequence>
<keyword evidence="1" id="KW-1133">Transmembrane helix</keyword>
<protein>
    <submittedName>
        <fullName evidence="2">Cytochrome oxidase maturation protein, cbb3-type</fullName>
    </submittedName>
</protein>
<dbReference type="RefSeq" id="WP_085518380.1">
    <property type="nucleotide sequence ID" value="NZ_FXAW01000007.1"/>
</dbReference>
<dbReference type="AlphaFoldDB" id="A0A1X7KXB2"/>
<feature type="transmembrane region" description="Helical" evidence="1">
    <location>
        <begin position="6"/>
        <end position="26"/>
    </location>
</feature>
<dbReference type="PANTHER" id="PTHR41532:SF1">
    <property type="entry name" value="FIXS PROTEIN"/>
    <property type="match status" value="1"/>
</dbReference>
<gene>
    <name evidence="2" type="ORF">SAMN05661096_03245</name>
</gene>
<dbReference type="NCBIfam" id="TIGR00847">
    <property type="entry name" value="ccoS"/>
    <property type="match status" value="1"/>
</dbReference>
<dbReference type="Pfam" id="PF03597">
    <property type="entry name" value="FixS"/>
    <property type="match status" value="1"/>
</dbReference>
<dbReference type="PANTHER" id="PTHR41532">
    <property type="entry name" value="FIXS PROTEIN"/>
    <property type="match status" value="1"/>
</dbReference>
<evidence type="ECO:0000313" key="3">
    <source>
        <dbReference type="Proteomes" id="UP000193804"/>
    </source>
</evidence>